<reference evidence="2 3" key="1">
    <citation type="submission" date="2013-09" db="EMBL/GenBank/DDBJ databases">
        <authorList>
            <person name="Zeng Z."/>
            <person name="Chen C."/>
        </authorList>
    </citation>
    <scope>NUCLEOTIDE SEQUENCE [LARGE SCALE GENOMIC DNA]</scope>
    <source>
        <strain evidence="2 3">WB 3.3-2</strain>
    </source>
</reference>
<evidence type="ECO:0000256" key="1">
    <source>
        <dbReference type="SAM" id="MobiDB-lite"/>
    </source>
</evidence>
<evidence type="ECO:0000313" key="3">
    <source>
        <dbReference type="Proteomes" id="UP000030152"/>
    </source>
</evidence>
<proteinExistence type="predicted"/>
<dbReference type="AlphaFoldDB" id="A0A0A2LXK1"/>
<dbReference type="RefSeq" id="WP_020214591.1">
    <property type="nucleotide sequence ID" value="NZ_JRLX01000041.1"/>
</dbReference>
<evidence type="ECO:0000313" key="2">
    <source>
        <dbReference type="EMBL" id="KGO84694.1"/>
    </source>
</evidence>
<comment type="caution">
    <text evidence="2">The sequence shown here is derived from an EMBL/GenBank/DDBJ whole genome shotgun (WGS) entry which is preliminary data.</text>
</comment>
<keyword evidence="3" id="KW-1185">Reference proteome</keyword>
<gene>
    <name evidence="2" type="ORF">Q765_20300</name>
</gene>
<dbReference type="EMBL" id="JRLX01000041">
    <property type="protein sequence ID" value="KGO84694.1"/>
    <property type="molecule type" value="Genomic_DNA"/>
</dbReference>
<protein>
    <submittedName>
        <fullName evidence="2">Uncharacterized protein</fullName>
    </submittedName>
</protein>
<sequence>MKTPHNPDNAKPLNMPAELPKHDASGTDPNRYATPANKETDPEAYTKQPDNHTAAHERMIHPDKGEN</sequence>
<name>A0A0A2LXK1_9FLAO</name>
<dbReference type="Proteomes" id="UP000030152">
    <property type="component" value="Unassembled WGS sequence"/>
</dbReference>
<feature type="region of interest" description="Disordered" evidence="1">
    <location>
        <begin position="1"/>
        <end position="67"/>
    </location>
</feature>
<accession>A0A0A2LXK1</accession>
<organism evidence="2 3">
    <name type="scientific">Flavobacterium rivuli WB 3.3-2 = DSM 21788</name>
    <dbReference type="NCBI Taxonomy" id="1121895"/>
    <lineage>
        <taxon>Bacteria</taxon>
        <taxon>Pseudomonadati</taxon>
        <taxon>Bacteroidota</taxon>
        <taxon>Flavobacteriia</taxon>
        <taxon>Flavobacteriales</taxon>
        <taxon>Flavobacteriaceae</taxon>
        <taxon>Flavobacterium</taxon>
    </lineage>
</organism>
<feature type="compositionally biased region" description="Basic and acidic residues" evidence="1">
    <location>
        <begin position="49"/>
        <end position="67"/>
    </location>
</feature>
<dbReference type="STRING" id="1121895.GCA_000378485_03412"/>